<dbReference type="EMBL" id="PZPL01000001">
    <property type="protein sequence ID" value="PTL72195.1"/>
    <property type="molecule type" value="Genomic_DNA"/>
</dbReference>
<dbReference type="Proteomes" id="UP000241085">
    <property type="component" value="Unassembled WGS sequence"/>
</dbReference>
<protein>
    <recommendedName>
        <fullName evidence="4">DUF2218 domain-containing protein</fullName>
    </recommendedName>
</protein>
<dbReference type="AlphaFoldDB" id="A0A2T4URR1"/>
<comment type="caution">
    <text evidence="2">The sequence shown here is derived from an EMBL/GenBank/DDBJ whole genome shotgun (WGS) entry which is preliminary data.</text>
</comment>
<proteinExistence type="predicted"/>
<dbReference type="RefSeq" id="WP_055793987.1">
    <property type="nucleotide sequence ID" value="NZ_PZPL01000001.1"/>
</dbReference>
<sequence length="101" mass="11256">MIPLRADVTPLDALALPVLLRRLRGHRHVQVDAQRFLAIVPGVGSTLVTVGPVLVLDVMTEHRRLLPLVIDALEAELRRDGFGERVALRWSTPDIVPVPFR</sequence>
<keyword evidence="1" id="KW-0812">Transmembrane</keyword>
<feature type="transmembrane region" description="Helical" evidence="1">
    <location>
        <begin position="36"/>
        <end position="56"/>
    </location>
</feature>
<evidence type="ECO:0000256" key="1">
    <source>
        <dbReference type="SAM" id="Phobius"/>
    </source>
</evidence>
<keyword evidence="1" id="KW-0472">Membrane</keyword>
<evidence type="ECO:0000313" key="2">
    <source>
        <dbReference type="EMBL" id="PTL72195.1"/>
    </source>
</evidence>
<accession>A0A2T4URR1</accession>
<evidence type="ECO:0008006" key="4">
    <source>
        <dbReference type="Google" id="ProtNLM"/>
    </source>
</evidence>
<keyword evidence="3" id="KW-1185">Reference proteome</keyword>
<reference evidence="2 3" key="1">
    <citation type="submission" date="2018-03" db="EMBL/GenBank/DDBJ databases">
        <title>Bacteriophage NCPPB3778 and a type I-E CRISPR drive the evolution of the US Biological Select Agent, Rathayibacter toxicus.</title>
        <authorList>
            <person name="Davis E.W.II."/>
            <person name="Tabima J.F."/>
            <person name="Weisberg A.J."/>
            <person name="Dantas Lopes L."/>
            <person name="Wiseman M.S."/>
            <person name="Wiseman M.S."/>
            <person name="Pupko T."/>
            <person name="Belcher M.S."/>
            <person name="Sechler A.J."/>
            <person name="Tancos M.A."/>
            <person name="Schroeder B.K."/>
            <person name="Murray T.D."/>
            <person name="Luster D.G."/>
            <person name="Schneider W.L."/>
            <person name="Rogers E."/>
            <person name="Andreote F.D."/>
            <person name="Grunwald N.J."/>
            <person name="Putnam M.L."/>
            <person name="Chang J.H."/>
        </authorList>
    </citation>
    <scope>NUCLEOTIDE SEQUENCE [LARGE SCALE GENOMIC DNA]</scope>
    <source>
        <strain evidence="2 3">DSM 15933</strain>
    </source>
</reference>
<organism evidence="2 3">
    <name type="scientific">Rathayibacter caricis DSM 15933</name>
    <dbReference type="NCBI Taxonomy" id="1328867"/>
    <lineage>
        <taxon>Bacteria</taxon>
        <taxon>Bacillati</taxon>
        <taxon>Actinomycetota</taxon>
        <taxon>Actinomycetes</taxon>
        <taxon>Micrococcales</taxon>
        <taxon>Microbacteriaceae</taxon>
        <taxon>Rathayibacter</taxon>
    </lineage>
</organism>
<name>A0A2T4URR1_9MICO</name>
<evidence type="ECO:0000313" key="3">
    <source>
        <dbReference type="Proteomes" id="UP000241085"/>
    </source>
</evidence>
<gene>
    <name evidence="2" type="ORF">C1I63_04610</name>
</gene>
<keyword evidence="1" id="KW-1133">Transmembrane helix</keyword>